<dbReference type="InterPro" id="IPR036748">
    <property type="entry name" value="MTH938-like_sf"/>
</dbReference>
<dbReference type="InterPro" id="IPR007523">
    <property type="entry name" value="NDUFAF3/AAMDC"/>
</dbReference>
<comment type="caution">
    <text evidence="1">The sequence shown here is derived from an EMBL/GenBank/DDBJ whole genome shotgun (WGS) entry which is preliminary data.</text>
</comment>
<dbReference type="Proteomes" id="UP000231293">
    <property type="component" value="Unassembled WGS sequence"/>
</dbReference>
<dbReference type="Gene3D" id="3.40.1230.10">
    <property type="entry name" value="MTH938-like"/>
    <property type="match status" value="1"/>
</dbReference>
<gene>
    <name evidence="1" type="ORF">BGI32_01965</name>
</gene>
<evidence type="ECO:0000313" key="1">
    <source>
        <dbReference type="EMBL" id="PIT17741.1"/>
    </source>
</evidence>
<dbReference type="RefSeq" id="WP_100113129.1">
    <property type="nucleotide sequence ID" value="NZ_MDVB01000011.1"/>
</dbReference>
<reference evidence="1 2" key="1">
    <citation type="journal article" date="2017" name="MBio">
        <title>Type VI secretion-mediated competition in the bee gut microbiome.</title>
        <authorList>
            <person name="Steele M.I."/>
            <person name="Kwong W.K."/>
            <person name="Powell J.E."/>
            <person name="Whiteley M."/>
            <person name="Moran N.A."/>
        </authorList>
    </citation>
    <scope>NUCLEOTIDE SEQUENCE [LARGE SCALE GENOMIC DNA]</scope>
    <source>
        <strain evidence="1 2">App2-2</strain>
    </source>
</reference>
<evidence type="ECO:0000313" key="2">
    <source>
        <dbReference type="Proteomes" id="UP000231293"/>
    </source>
</evidence>
<dbReference type="PANTHER" id="PTHR21192">
    <property type="entry name" value="NUCLEAR PROTEIN E3-3"/>
    <property type="match status" value="1"/>
</dbReference>
<dbReference type="EMBL" id="MDVB01000011">
    <property type="protein sequence ID" value="PIT17741.1"/>
    <property type="molecule type" value="Genomic_DNA"/>
</dbReference>
<evidence type="ECO:0008006" key="3">
    <source>
        <dbReference type="Google" id="ProtNLM"/>
    </source>
</evidence>
<dbReference type="Pfam" id="PF04430">
    <property type="entry name" value="DUF498"/>
    <property type="match status" value="1"/>
</dbReference>
<dbReference type="PANTHER" id="PTHR21192:SF2">
    <property type="entry name" value="NADH DEHYDROGENASE [UBIQUINONE] 1 ALPHA SUBCOMPLEX ASSEMBLY FACTOR 3"/>
    <property type="match status" value="1"/>
</dbReference>
<dbReference type="SUPFAM" id="SSF64076">
    <property type="entry name" value="MTH938-like"/>
    <property type="match status" value="1"/>
</dbReference>
<sequence length="126" mass="14063">MQIDEIRDKQGLWIEEFDNGEITVNGQQYTRPVCITTTEVLSLDKDGAEALTIEDFAQAMQAQPEVILIGTGSKHVFIHPRLTAQLAAKGIGVESMTTAAACRTFMVLRSEGRNVWAWLWPLTEEL</sequence>
<organism evidence="1 2">
    <name type="scientific">Snodgrassella alvi</name>
    <dbReference type="NCBI Taxonomy" id="1196083"/>
    <lineage>
        <taxon>Bacteria</taxon>
        <taxon>Pseudomonadati</taxon>
        <taxon>Pseudomonadota</taxon>
        <taxon>Betaproteobacteria</taxon>
        <taxon>Neisseriales</taxon>
        <taxon>Neisseriaceae</taxon>
        <taxon>Snodgrassella</taxon>
    </lineage>
</organism>
<accession>A0A2N9WW37</accession>
<dbReference type="AlphaFoldDB" id="A0A2N9WW37"/>
<protein>
    <recommendedName>
        <fullName evidence="3">Rod shape-determining protein RodA</fullName>
    </recommendedName>
</protein>
<proteinExistence type="predicted"/>
<name>A0A2N9WW37_9NEIS</name>